<evidence type="ECO:0000313" key="2">
    <source>
        <dbReference type="EMBL" id="EEF31512.1"/>
    </source>
</evidence>
<dbReference type="EMBL" id="EQ974237">
    <property type="protein sequence ID" value="EEF31512.1"/>
    <property type="molecule type" value="Genomic_DNA"/>
</dbReference>
<gene>
    <name evidence="2" type="ORF">RCOM_1455580</name>
</gene>
<feature type="compositionally biased region" description="Low complexity" evidence="1">
    <location>
        <begin position="37"/>
        <end position="51"/>
    </location>
</feature>
<feature type="region of interest" description="Disordered" evidence="1">
    <location>
        <begin position="26"/>
        <end position="51"/>
    </location>
</feature>
<keyword evidence="3" id="KW-1185">Reference proteome</keyword>
<accession>B9SY03</accession>
<reference evidence="3" key="1">
    <citation type="journal article" date="2010" name="Nat. Biotechnol.">
        <title>Draft genome sequence of the oilseed species Ricinus communis.</title>
        <authorList>
            <person name="Chan A.P."/>
            <person name="Crabtree J."/>
            <person name="Zhao Q."/>
            <person name="Lorenzi H."/>
            <person name="Orvis J."/>
            <person name="Puiu D."/>
            <person name="Melake-Berhan A."/>
            <person name="Jones K.M."/>
            <person name="Redman J."/>
            <person name="Chen G."/>
            <person name="Cahoon E.B."/>
            <person name="Gedil M."/>
            <person name="Stanke M."/>
            <person name="Haas B.J."/>
            <person name="Wortman J.R."/>
            <person name="Fraser-Liggett C.M."/>
            <person name="Ravel J."/>
            <person name="Rabinowicz P.D."/>
        </authorList>
    </citation>
    <scope>NUCLEOTIDE SEQUENCE [LARGE SCALE GENOMIC DNA]</scope>
    <source>
        <strain evidence="3">cv. Hale</strain>
    </source>
</reference>
<name>B9SY03_RICCO</name>
<evidence type="ECO:0000256" key="1">
    <source>
        <dbReference type="SAM" id="MobiDB-lite"/>
    </source>
</evidence>
<dbReference type="InParanoid" id="B9SY03"/>
<organism evidence="2 3">
    <name type="scientific">Ricinus communis</name>
    <name type="common">Castor bean</name>
    <dbReference type="NCBI Taxonomy" id="3988"/>
    <lineage>
        <taxon>Eukaryota</taxon>
        <taxon>Viridiplantae</taxon>
        <taxon>Streptophyta</taxon>
        <taxon>Embryophyta</taxon>
        <taxon>Tracheophyta</taxon>
        <taxon>Spermatophyta</taxon>
        <taxon>Magnoliopsida</taxon>
        <taxon>eudicotyledons</taxon>
        <taxon>Gunneridae</taxon>
        <taxon>Pentapetalae</taxon>
        <taxon>rosids</taxon>
        <taxon>fabids</taxon>
        <taxon>Malpighiales</taxon>
        <taxon>Euphorbiaceae</taxon>
        <taxon>Acalyphoideae</taxon>
        <taxon>Acalypheae</taxon>
        <taxon>Ricinus</taxon>
    </lineage>
</organism>
<sequence length="67" mass="6854">MDVYEFFFGILAQAAIGISSHISAMDPSSTTTTNMGSPSLYSSSITSASTPATTSLIPQVVSSSLCS</sequence>
<feature type="compositionally biased region" description="Polar residues" evidence="1">
    <location>
        <begin position="26"/>
        <end position="36"/>
    </location>
</feature>
<proteinExistence type="predicted"/>
<protein>
    <submittedName>
        <fullName evidence="2">Uncharacterized protein</fullName>
    </submittedName>
</protein>
<dbReference type="Proteomes" id="UP000008311">
    <property type="component" value="Unassembled WGS sequence"/>
</dbReference>
<dbReference type="AlphaFoldDB" id="B9SY03"/>
<evidence type="ECO:0000313" key="3">
    <source>
        <dbReference type="Proteomes" id="UP000008311"/>
    </source>
</evidence>